<dbReference type="InterPro" id="IPR008906">
    <property type="entry name" value="HATC_C_dom"/>
</dbReference>
<accession>A0A7J0EHM7</accession>
<organism evidence="2 3">
    <name type="scientific">Actinidia rufa</name>
    <dbReference type="NCBI Taxonomy" id="165716"/>
    <lineage>
        <taxon>Eukaryota</taxon>
        <taxon>Viridiplantae</taxon>
        <taxon>Streptophyta</taxon>
        <taxon>Embryophyta</taxon>
        <taxon>Tracheophyta</taxon>
        <taxon>Spermatophyta</taxon>
        <taxon>Magnoliopsida</taxon>
        <taxon>eudicotyledons</taxon>
        <taxon>Gunneridae</taxon>
        <taxon>Pentapetalae</taxon>
        <taxon>asterids</taxon>
        <taxon>Ericales</taxon>
        <taxon>Actinidiaceae</taxon>
        <taxon>Actinidia</taxon>
    </lineage>
</organism>
<reference evidence="2 3" key="1">
    <citation type="submission" date="2019-07" db="EMBL/GenBank/DDBJ databases">
        <title>De Novo Assembly of kiwifruit Actinidia rufa.</title>
        <authorList>
            <person name="Sugita-Konishi S."/>
            <person name="Sato K."/>
            <person name="Mori E."/>
            <person name="Abe Y."/>
            <person name="Kisaki G."/>
            <person name="Hamano K."/>
            <person name="Suezawa K."/>
            <person name="Otani M."/>
            <person name="Fukuda T."/>
            <person name="Manabe T."/>
            <person name="Gomi K."/>
            <person name="Tabuchi M."/>
            <person name="Akimitsu K."/>
            <person name="Kataoka I."/>
        </authorList>
    </citation>
    <scope>NUCLEOTIDE SEQUENCE [LARGE SCALE GENOMIC DNA]</scope>
    <source>
        <strain evidence="3">cv. Fuchu</strain>
    </source>
</reference>
<evidence type="ECO:0000313" key="3">
    <source>
        <dbReference type="Proteomes" id="UP000585474"/>
    </source>
</evidence>
<dbReference type="PANTHER" id="PTHR23272:SF184">
    <property type="entry name" value="OS03G0311250 PROTEIN"/>
    <property type="match status" value="1"/>
</dbReference>
<name>A0A7J0EHM7_9ERIC</name>
<feature type="domain" description="HAT C-terminal dimerisation" evidence="1">
    <location>
        <begin position="11"/>
        <end position="93"/>
    </location>
</feature>
<keyword evidence="3" id="KW-1185">Reference proteome</keyword>
<dbReference type="PANTHER" id="PTHR23272">
    <property type="entry name" value="BED FINGER-RELATED"/>
    <property type="match status" value="1"/>
</dbReference>
<dbReference type="EMBL" id="BJWL01000004">
    <property type="protein sequence ID" value="GFY85409.1"/>
    <property type="molecule type" value="Genomic_DNA"/>
</dbReference>
<gene>
    <name evidence="2" type="ORF">Acr_04g0001470</name>
</gene>
<comment type="caution">
    <text evidence="2">The sequence shown here is derived from an EMBL/GenBank/DDBJ whole genome shotgun (WGS) entry which is preliminary data.</text>
</comment>
<protein>
    <recommendedName>
        <fullName evidence="1">HAT C-terminal dimerisation domain-containing protein</fullName>
    </recommendedName>
</protein>
<dbReference type="InterPro" id="IPR012337">
    <property type="entry name" value="RNaseH-like_sf"/>
</dbReference>
<sequence length="132" mass="14892">MQTSFISSNSELQRYFDQPILDIEDNDFNLLAWWKTQEPRCLVLSAMARDILTVPVSTVASEAAFSLGGRVISETRSSLNPETVEALICLKGWSLADSRRQEEECVTELEAEMKNLSISRASWIEDSSLDEE</sequence>
<dbReference type="Proteomes" id="UP000585474">
    <property type="component" value="Unassembled WGS sequence"/>
</dbReference>
<dbReference type="GO" id="GO:0046983">
    <property type="term" value="F:protein dimerization activity"/>
    <property type="evidence" value="ECO:0007669"/>
    <property type="project" value="InterPro"/>
</dbReference>
<evidence type="ECO:0000313" key="2">
    <source>
        <dbReference type="EMBL" id="GFY85409.1"/>
    </source>
</evidence>
<dbReference type="OrthoDB" id="1937594at2759"/>
<dbReference type="Pfam" id="PF05699">
    <property type="entry name" value="Dimer_Tnp_hAT"/>
    <property type="match status" value="1"/>
</dbReference>
<proteinExistence type="predicted"/>
<dbReference type="SUPFAM" id="SSF53098">
    <property type="entry name" value="Ribonuclease H-like"/>
    <property type="match status" value="1"/>
</dbReference>
<evidence type="ECO:0000259" key="1">
    <source>
        <dbReference type="Pfam" id="PF05699"/>
    </source>
</evidence>
<dbReference type="AlphaFoldDB" id="A0A7J0EHM7"/>